<keyword evidence="4" id="KW-0695">RNA-directed DNA polymerase</keyword>
<keyword evidence="5" id="KW-1185">Reference proteome</keyword>
<comment type="caution">
    <text evidence="4">The sequence shown here is derived from an EMBL/GenBank/DDBJ whole genome shotgun (WGS) entry which is preliminary data.</text>
</comment>
<dbReference type="AlphaFoldDB" id="A0AAP5ENT1"/>
<dbReference type="PROSITE" id="PS50878">
    <property type="entry name" value="RT_POL"/>
    <property type="match status" value="1"/>
</dbReference>
<proteinExistence type="inferred from homology"/>
<evidence type="ECO:0000313" key="5">
    <source>
        <dbReference type="Proteomes" id="UP001209412"/>
    </source>
</evidence>
<keyword evidence="4" id="KW-0548">Nucleotidyltransferase</keyword>
<keyword evidence="4" id="KW-0808">Transferase</keyword>
<dbReference type="InterPro" id="IPR043502">
    <property type="entry name" value="DNA/RNA_pol_sf"/>
</dbReference>
<evidence type="ECO:0000313" key="4">
    <source>
        <dbReference type="EMBL" id="MDQ6408741.1"/>
    </source>
</evidence>
<evidence type="ECO:0000313" key="6">
    <source>
        <dbReference type="Proteomes" id="UP001242288"/>
    </source>
</evidence>
<dbReference type="PANTHER" id="PTHR34047:SF8">
    <property type="entry name" value="PROTEIN YKFC"/>
    <property type="match status" value="1"/>
</dbReference>
<dbReference type="Proteomes" id="UP001209412">
    <property type="component" value="Unassembled WGS sequence"/>
</dbReference>
<dbReference type="InterPro" id="IPR000477">
    <property type="entry name" value="RT_dom"/>
</dbReference>
<dbReference type="CDD" id="cd01646">
    <property type="entry name" value="RT_Bac_retron_I"/>
    <property type="match status" value="1"/>
</dbReference>
<dbReference type="GO" id="GO:0003964">
    <property type="term" value="F:RNA-directed DNA polymerase activity"/>
    <property type="evidence" value="ECO:0007669"/>
    <property type="project" value="UniProtKB-KW"/>
</dbReference>
<dbReference type="Pfam" id="PF00078">
    <property type="entry name" value="RVT_1"/>
    <property type="match status" value="1"/>
</dbReference>
<reference evidence="4" key="1">
    <citation type="submission" date="2022-06" db="EMBL/GenBank/DDBJ databases">
        <title>PHB producers.</title>
        <authorList>
            <person name="Besaury L."/>
        </authorList>
    </citation>
    <scope>NUCLEOTIDE SEQUENCE</scope>
    <source>
        <strain evidence="4 5">SEWS6</strain>
    </source>
</reference>
<dbReference type="InterPro" id="IPR051083">
    <property type="entry name" value="GrpII_Intron_Splice-Mob/Def"/>
</dbReference>
<name>A0AAP5ENT1_9BURK</name>
<gene>
    <name evidence="4" type="ORF">NIE36_16245</name>
    <name evidence="3" type="ORF">OSB80_16290</name>
</gene>
<dbReference type="Proteomes" id="UP001242288">
    <property type="component" value="Unassembled WGS sequence"/>
</dbReference>
<accession>A0AAP5ENT1</accession>
<dbReference type="EMBL" id="JAPKHW010000011">
    <property type="protein sequence ID" value="MCX4146916.1"/>
    <property type="molecule type" value="Genomic_DNA"/>
</dbReference>
<dbReference type="PANTHER" id="PTHR34047">
    <property type="entry name" value="NUCLEAR INTRON MATURASE 1, MITOCHONDRIAL-RELATED"/>
    <property type="match status" value="1"/>
</dbReference>
<evidence type="ECO:0000313" key="3">
    <source>
        <dbReference type="EMBL" id="MCX4146916.1"/>
    </source>
</evidence>
<protein>
    <submittedName>
        <fullName evidence="4">RNA-directed DNA polymerase</fullName>
    </submittedName>
    <submittedName>
        <fullName evidence="3">Reverse transcriptase domain-containing protein</fullName>
    </submittedName>
</protein>
<evidence type="ECO:0000256" key="1">
    <source>
        <dbReference type="ARBA" id="ARBA00034120"/>
    </source>
</evidence>
<comment type="similarity">
    <text evidence="1">Belongs to the bacterial reverse transcriptase family.</text>
</comment>
<feature type="domain" description="Reverse transcriptase" evidence="2">
    <location>
        <begin position="52"/>
        <end position="279"/>
    </location>
</feature>
<organism evidence="4 6">
    <name type="scientific">Paraburkholderia madseniana</name>
    <dbReference type="NCBI Taxonomy" id="2599607"/>
    <lineage>
        <taxon>Bacteria</taxon>
        <taxon>Pseudomonadati</taxon>
        <taxon>Pseudomonadota</taxon>
        <taxon>Betaproteobacteria</taxon>
        <taxon>Burkholderiales</taxon>
        <taxon>Burkholderiaceae</taxon>
        <taxon>Paraburkholderia</taxon>
    </lineage>
</organism>
<evidence type="ECO:0000259" key="2">
    <source>
        <dbReference type="PROSITE" id="PS50878"/>
    </source>
</evidence>
<dbReference type="SUPFAM" id="SSF56672">
    <property type="entry name" value="DNA/RNA polymerases"/>
    <property type="match status" value="1"/>
</dbReference>
<dbReference type="EMBL" id="JAMXWF010000011">
    <property type="protein sequence ID" value="MDQ6408741.1"/>
    <property type="molecule type" value="Genomic_DNA"/>
</dbReference>
<dbReference type="RefSeq" id="WP_266258471.1">
    <property type="nucleotide sequence ID" value="NZ_JAMXWF010000011.1"/>
</dbReference>
<sequence length="465" mass="53794">MRPSEKSYKAIFASSNLKNIYEEHIAKTSAIGIDRINRSTFEKNLNAEIALIRRKAGNRSYHFSQFKEKLISKGANRFPRVISIATFRDRITLRAICDILKARFEGLLELKIPQIVIHDLKREVASGKYNYFIKLDVQNFYPSISHAILRETVKKRIKSANVISLLDSALETPTVAVADKGRRAEPVGVPQGLSISNILAEIFLHRFDIWMEKKIEVKYFRYVDDVFALCASDPAPLFSEMSRTLEGDFSLKVHDISLPGSKSVFGPIEEEFSFLGYLFVNGKARVKEQSIQRLESSLADAFTTYKYRCQEIKRKQKNKKLRRQNLTFAKNVLLWRVNLRITGCIFENTRKGWVFYFSQIDDSSVEQLHKLDKTVESLMARFNVSTTKKLRSFVRVYFECRRRDPTERGYIPNFDTTSVASMRRILESYFGQSVKGLSDATVRSTFSFRIRRATRELEQDIQDIS</sequence>